<dbReference type="AlphaFoldDB" id="A0A173W1Z0"/>
<dbReference type="InterPro" id="IPR024480">
    <property type="entry name" value="DUF3868"/>
</dbReference>
<feature type="chain" id="PRO_5008014338" evidence="2">
    <location>
        <begin position="28"/>
        <end position="489"/>
    </location>
</feature>
<sequence length="489" mass="55092">MKNLQGWMILGIACLAGCVGTTIPVQAQQTATAIVVKERLVEHVGDRLIIDMKLALDELSLSANRSLVCTPLIERGDSVRALPPVIVNGRNRQIQYDRSGRDAAANGEFVLRRYNGKEQTFDYHASIPFAKWMERSEVSLVADFCGCGWEALSNDKSPLFPIRIAEPVVLRPLLAYVTPEAERVKERVKEGSAFLDFPVNRTEIYPEYRDNPSELRKILETVSSVKEDPYATITEVYIKGFASPEGTYKHNTYLAEHRAKALIEYVKGLYHFEQARFTVDFEPEDWAGLEKRVENSSLADKEELLAIIRADEPKDYDRREAKLKALNGGASYRVLLRDIYPALRHSDYAVRYTIRSFTVEEARELIYSDPRQLSLNEMFQVAQTMEPGSDAYREVFEIAVRMYPEDPVSNLNAALTAIDAGRLESARRYLAKTSDSAERTLAEAAIAMLENRLDEAEALLGKLSGDPSVASQVEENLRQIAAKREELAD</sequence>
<organism evidence="4 5">
    <name type="scientific">Parabacteroides distasonis</name>
    <dbReference type="NCBI Taxonomy" id="823"/>
    <lineage>
        <taxon>Bacteria</taxon>
        <taxon>Pseudomonadati</taxon>
        <taxon>Bacteroidota</taxon>
        <taxon>Bacteroidia</taxon>
        <taxon>Bacteroidales</taxon>
        <taxon>Tannerellaceae</taxon>
        <taxon>Parabacteroides</taxon>
    </lineage>
</organism>
<dbReference type="SUPFAM" id="SSF103088">
    <property type="entry name" value="OmpA-like"/>
    <property type="match status" value="1"/>
</dbReference>
<dbReference type="EMBL" id="CYXP01000014">
    <property type="protein sequence ID" value="CUN33050.1"/>
    <property type="molecule type" value="Genomic_DNA"/>
</dbReference>
<evidence type="ECO:0000259" key="3">
    <source>
        <dbReference type="Pfam" id="PF12984"/>
    </source>
</evidence>
<protein>
    <submittedName>
        <fullName evidence="4">DUF based on B. Theta Gene description</fullName>
    </submittedName>
</protein>
<name>A0A173W1Z0_PARDI</name>
<dbReference type="InterPro" id="IPR036737">
    <property type="entry name" value="OmpA-like_sf"/>
</dbReference>
<dbReference type="Proteomes" id="UP000095591">
    <property type="component" value="Unassembled WGS sequence"/>
</dbReference>
<evidence type="ECO:0000256" key="2">
    <source>
        <dbReference type="SAM" id="SignalP"/>
    </source>
</evidence>
<reference evidence="4 5" key="1">
    <citation type="submission" date="2015-09" db="EMBL/GenBank/DDBJ databases">
        <authorList>
            <consortium name="Pathogen Informatics"/>
        </authorList>
    </citation>
    <scope>NUCLEOTIDE SEQUENCE [LARGE SCALE GENOMIC DNA]</scope>
    <source>
        <strain evidence="4 5">2789STDY5608872</strain>
    </source>
</reference>
<feature type="coiled-coil region" evidence="1">
    <location>
        <begin position="439"/>
        <end position="466"/>
    </location>
</feature>
<evidence type="ECO:0000313" key="4">
    <source>
        <dbReference type="EMBL" id="CUN33050.1"/>
    </source>
</evidence>
<gene>
    <name evidence="4" type="ORF">ERS852429_04239</name>
</gene>
<evidence type="ECO:0000313" key="5">
    <source>
        <dbReference type="Proteomes" id="UP000095591"/>
    </source>
</evidence>
<evidence type="ECO:0000256" key="1">
    <source>
        <dbReference type="SAM" id="Coils"/>
    </source>
</evidence>
<feature type="domain" description="DUF3868" evidence="3">
    <location>
        <begin position="16"/>
        <end position="99"/>
    </location>
</feature>
<proteinExistence type="predicted"/>
<dbReference type="RefSeq" id="WP_081033124.1">
    <property type="nucleotide sequence ID" value="NZ_CDRH01000162.1"/>
</dbReference>
<accession>A0A173W1Z0</accession>
<keyword evidence="2" id="KW-0732">Signal</keyword>
<dbReference type="Pfam" id="PF12984">
    <property type="entry name" value="DUF3868"/>
    <property type="match status" value="1"/>
</dbReference>
<dbReference type="Gene3D" id="3.30.1330.60">
    <property type="entry name" value="OmpA-like domain"/>
    <property type="match status" value="1"/>
</dbReference>
<keyword evidence="1" id="KW-0175">Coiled coil</keyword>
<feature type="signal peptide" evidence="2">
    <location>
        <begin position="1"/>
        <end position="27"/>
    </location>
</feature>